<feature type="transmembrane region" description="Helical" evidence="1">
    <location>
        <begin position="26"/>
        <end position="46"/>
    </location>
</feature>
<evidence type="ECO:0000313" key="3">
    <source>
        <dbReference type="Proteomes" id="UP000054630"/>
    </source>
</evidence>
<dbReference type="Proteomes" id="UP000054630">
    <property type="component" value="Unassembled WGS sequence"/>
</dbReference>
<keyword evidence="1" id="KW-0812">Transmembrane</keyword>
<sequence length="270" mass="30089">MSGKCDSVFAGYSHLVPFMFPFGPTVHLLVVDLAILLDPVIFFHFIGSNIPFWIMFAPTWSHFRSHSVPLFIYMLHAHVEGVAVISAEHPDLITKANRLPPDEHHRTLAIEHVIQWRYLTHSAAFGEFLVVRKVDILIQSREAVPVQRCADVFSIAYFFVESPAVGRRTLTLNECFELATASRASSIVVSLTALLPSKLSSFTDIEDRVAALVEAVRGSRNGEKAFTFEHRRLRVQWPCAATALTTSRRTPGIRSAAKKWTSTGVGCTAN</sequence>
<keyword evidence="1" id="KW-0472">Membrane</keyword>
<accession>A0A0V0SEY8</accession>
<name>A0A0V0SEY8_9BILA</name>
<proteinExistence type="predicted"/>
<comment type="caution">
    <text evidence="2">The sequence shown here is derived from an EMBL/GenBank/DDBJ whole genome shotgun (WGS) entry which is preliminary data.</text>
</comment>
<dbReference type="STRING" id="6336.A0A0V0SEY8"/>
<dbReference type="EMBL" id="JYDL01000012">
    <property type="protein sequence ID" value="KRX25375.1"/>
    <property type="molecule type" value="Genomic_DNA"/>
</dbReference>
<keyword evidence="3" id="KW-1185">Reference proteome</keyword>
<dbReference type="OrthoDB" id="10581606at2759"/>
<protein>
    <submittedName>
        <fullName evidence="2">Uncharacterized protein</fullName>
    </submittedName>
</protein>
<reference evidence="2 3" key="1">
    <citation type="submission" date="2015-01" db="EMBL/GenBank/DDBJ databases">
        <title>Evolution of Trichinella species and genotypes.</title>
        <authorList>
            <person name="Korhonen P.K."/>
            <person name="Edoardo P."/>
            <person name="Giuseppe L.R."/>
            <person name="Gasser R.B."/>
        </authorList>
    </citation>
    <scope>NUCLEOTIDE SEQUENCE [LARGE SCALE GENOMIC DNA]</scope>
    <source>
        <strain evidence="2">ISS37</strain>
    </source>
</reference>
<gene>
    <name evidence="2" type="ORF">T07_3464</name>
</gene>
<dbReference type="AlphaFoldDB" id="A0A0V0SEY8"/>
<evidence type="ECO:0000313" key="2">
    <source>
        <dbReference type="EMBL" id="KRX25375.1"/>
    </source>
</evidence>
<keyword evidence="1" id="KW-1133">Transmembrane helix</keyword>
<organism evidence="2 3">
    <name type="scientific">Trichinella nelsoni</name>
    <dbReference type="NCBI Taxonomy" id="6336"/>
    <lineage>
        <taxon>Eukaryota</taxon>
        <taxon>Metazoa</taxon>
        <taxon>Ecdysozoa</taxon>
        <taxon>Nematoda</taxon>
        <taxon>Enoplea</taxon>
        <taxon>Dorylaimia</taxon>
        <taxon>Trichinellida</taxon>
        <taxon>Trichinellidae</taxon>
        <taxon>Trichinella</taxon>
    </lineage>
</organism>
<evidence type="ECO:0000256" key="1">
    <source>
        <dbReference type="SAM" id="Phobius"/>
    </source>
</evidence>